<evidence type="ECO:0000256" key="5">
    <source>
        <dbReference type="ARBA" id="ARBA00022970"/>
    </source>
</evidence>
<dbReference type="EMBL" id="JAGGLM010000002">
    <property type="protein sequence ID" value="MBP2031981.1"/>
    <property type="molecule type" value="Genomic_DNA"/>
</dbReference>
<evidence type="ECO:0000256" key="1">
    <source>
        <dbReference type="ARBA" id="ARBA00004651"/>
    </source>
</evidence>
<name>A0ABS4KPK7_9CLOT</name>
<dbReference type="Pfam" id="PF00528">
    <property type="entry name" value="BPD_transp_1"/>
    <property type="match status" value="1"/>
</dbReference>
<keyword evidence="5" id="KW-0029">Amino-acid transport</keyword>
<evidence type="ECO:0000259" key="9">
    <source>
        <dbReference type="PROSITE" id="PS50928"/>
    </source>
</evidence>
<keyword evidence="11" id="KW-1185">Reference proteome</keyword>
<keyword evidence="3" id="KW-1003">Cell membrane</keyword>
<evidence type="ECO:0000256" key="8">
    <source>
        <dbReference type="RuleBase" id="RU363032"/>
    </source>
</evidence>
<evidence type="ECO:0000256" key="4">
    <source>
        <dbReference type="ARBA" id="ARBA00022692"/>
    </source>
</evidence>
<dbReference type="SUPFAM" id="SSF161098">
    <property type="entry name" value="MetI-like"/>
    <property type="match status" value="1"/>
</dbReference>
<comment type="caution">
    <text evidence="10">The sequence shown here is derived from an EMBL/GenBank/DDBJ whole genome shotgun (WGS) entry which is preliminary data.</text>
</comment>
<keyword evidence="2 8" id="KW-0813">Transport</keyword>
<dbReference type="RefSeq" id="WP_209700918.1">
    <property type="nucleotide sequence ID" value="NZ_JAGGLM010000002.1"/>
</dbReference>
<evidence type="ECO:0000256" key="6">
    <source>
        <dbReference type="ARBA" id="ARBA00022989"/>
    </source>
</evidence>
<keyword evidence="4 8" id="KW-0812">Transmembrane</keyword>
<dbReference type="Proteomes" id="UP001519307">
    <property type="component" value="Unassembled WGS sequence"/>
</dbReference>
<dbReference type="InterPro" id="IPR035906">
    <property type="entry name" value="MetI-like_sf"/>
</dbReference>
<reference evidence="10 11" key="1">
    <citation type="submission" date="2021-03" db="EMBL/GenBank/DDBJ databases">
        <title>Genomic Encyclopedia of Type Strains, Phase IV (KMG-IV): sequencing the most valuable type-strain genomes for metagenomic binning, comparative biology and taxonomic classification.</title>
        <authorList>
            <person name="Goeker M."/>
        </authorList>
    </citation>
    <scope>NUCLEOTIDE SEQUENCE [LARGE SCALE GENOMIC DNA]</scope>
    <source>
        <strain evidence="10 11">DSM 28783</strain>
    </source>
</reference>
<feature type="transmembrane region" description="Helical" evidence="8">
    <location>
        <begin position="16"/>
        <end position="43"/>
    </location>
</feature>
<dbReference type="InterPro" id="IPR043429">
    <property type="entry name" value="ArtM/GltK/GlnP/TcyL/YhdX-like"/>
</dbReference>
<comment type="subcellular location">
    <subcellularLocation>
        <location evidence="1 8">Cell membrane</location>
        <topology evidence="1 8">Multi-pass membrane protein</topology>
    </subcellularLocation>
</comment>
<evidence type="ECO:0000313" key="11">
    <source>
        <dbReference type="Proteomes" id="UP001519307"/>
    </source>
</evidence>
<evidence type="ECO:0000256" key="7">
    <source>
        <dbReference type="ARBA" id="ARBA00023136"/>
    </source>
</evidence>
<comment type="similarity">
    <text evidence="8">Belongs to the binding-protein-dependent transport system permease family.</text>
</comment>
<feature type="domain" description="ABC transmembrane type-1" evidence="9">
    <location>
        <begin position="17"/>
        <end position="205"/>
    </location>
</feature>
<sequence length="216" mass="24079">MSMHILEITFPLLLKGLKLTVCISVLAILFSLVAGSIVGSLYISKNKLLHGIAYAYVKIFRNIPFMIQIYLIYYALPALGLYVNAFWTGVIVLALYTGAYIAIILESGLRSVSKGQYEASIALNIPYFTMLRRIILPQIFGVIVPPLTSQFATTVKESSVLSVITIAELTMMTNEAIGITFSPFEVYVLSGILYWAINLCIERIGKYIEYKTVLQK</sequence>
<dbReference type="PANTHER" id="PTHR30614:SF0">
    <property type="entry name" value="L-CYSTINE TRANSPORT SYSTEM PERMEASE PROTEIN TCYL"/>
    <property type="match status" value="1"/>
</dbReference>
<dbReference type="PANTHER" id="PTHR30614">
    <property type="entry name" value="MEMBRANE COMPONENT OF AMINO ACID ABC TRANSPORTER"/>
    <property type="match status" value="1"/>
</dbReference>
<feature type="transmembrane region" description="Helical" evidence="8">
    <location>
        <begin position="55"/>
        <end position="76"/>
    </location>
</feature>
<dbReference type="CDD" id="cd06261">
    <property type="entry name" value="TM_PBP2"/>
    <property type="match status" value="1"/>
</dbReference>
<protein>
    <submittedName>
        <fullName evidence="10">His/Glu/Gln/Arg/opine family amino acid ABC transporter permease subunit</fullName>
    </submittedName>
</protein>
<dbReference type="NCBIfam" id="TIGR01726">
    <property type="entry name" value="HEQRo_perm_3TM"/>
    <property type="match status" value="1"/>
</dbReference>
<organism evidence="10 11">
    <name type="scientific">Clostridium algifaecis</name>
    <dbReference type="NCBI Taxonomy" id="1472040"/>
    <lineage>
        <taxon>Bacteria</taxon>
        <taxon>Bacillati</taxon>
        <taxon>Bacillota</taxon>
        <taxon>Clostridia</taxon>
        <taxon>Eubacteriales</taxon>
        <taxon>Clostridiaceae</taxon>
        <taxon>Clostridium</taxon>
    </lineage>
</organism>
<dbReference type="InterPro" id="IPR000515">
    <property type="entry name" value="MetI-like"/>
</dbReference>
<dbReference type="Gene3D" id="1.10.3720.10">
    <property type="entry name" value="MetI-like"/>
    <property type="match status" value="1"/>
</dbReference>
<evidence type="ECO:0000256" key="3">
    <source>
        <dbReference type="ARBA" id="ARBA00022475"/>
    </source>
</evidence>
<accession>A0ABS4KPK7</accession>
<keyword evidence="7 8" id="KW-0472">Membrane</keyword>
<keyword evidence="6 8" id="KW-1133">Transmembrane helix</keyword>
<dbReference type="InterPro" id="IPR010065">
    <property type="entry name" value="AA_ABC_transptr_permease_3TM"/>
</dbReference>
<evidence type="ECO:0000313" key="10">
    <source>
        <dbReference type="EMBL" id="MBP2031981.1"/>
    </source>
</evidence>
<dbReference type="PROSITE" id="PS50928">
    <property type="entry name" value="ABC_TM1"/>
    <property type="match status" value="1"/>
</dbReference>
<feature type="transmembrane region" description="Helical" evidence="8">
    <location>
        <begin position="82"/>
        <end position="105"/>
    </location>
</feature>
<evidence type="ECO:0000256" key="2">
    <source>
        <dbReference type="ARBA" id="ARBA00022448"/>
    </source>
</evidence>
<gene>
    <name evidence="10" type="ORF">J2Z42_000646</name>
</gene>
<proteinExistence type="inferred from homology"/>